<accession>A0A8T0IHX4</accession>
<comment type="similarity">
    <text evidence="9">Belongs to the major facilitator superfamily. Sodium/anion cotransporter (TC 2.A.1.14) family.</text>
</comment>
<evidence type="ECO:0000256" key="2">
    <source>
        <dbReference type="ARBA" id="ARBA00004229"/>
    </source>
</evidence>
<evidence type="ECO:0000256" key="5">
    <source>
        <dbReference type="ARBA" id="ARBA00022692"/>
    </source>
</evidence>
<comment type="caution">
    <text evidence="13">The sequence shown here is derived from an EMBL/GenBank/DDBJ whole genome shotgun (WGS) entry which is preliminary data.</text>
</comment>
<gene>
    <name evidence="13" type="ORF">KC19_3G094600</name>
</gene>
<reference evidence="13" key="1">
    <citation type="submission" date="2020-06" db="EMBL/GenBank/DDBJ databases">
        <title>WGS assembly of Ceratodon purpureus strain R40.</title>
        <authorList>
            <person name="Carey S.B."/>
            <person name="Jenkins J."/>
            <person name="Shu S."/>
            <person name="Lovell J.T."/>
            <person name="Sreedasyam A."/>
            <person name="Maumus F."/>
            <person name="Tiley G.P."/>
            <person name="Fernandez-Pozo N."/>
            <person name="Barry K."/>
            <person name="Chen C."/>
            <person name="Wang M."/>
            <person name="Lipzen A."/>
            <person name="Daum C."/>
            <person name="Saski C.A."/>
            <person name="Payton A.C."/>
            <person name="Mcbreen J.C."/>
            <person name="Conrad R.E."/>
            <person name="Kollar L.M."/>
            <person name="Olsson S."/>
            <person name="Huttunen S."/>
            <person name="Landis J.B."/>
            <person name="Wickett N.J."/>
            <person name="Johnson M.G."/>
            <person name="Rensing S.A."/>
            <person name="Grimwood J."/>
            <person name="Schmutz J."/>
            <person name="Mcdaniel S.F."/>
        </authorList>
    </citation>
    <scope>NUCLEOTIDE SEQUENCE</scope>
    <source>
        <strain evidence="13">R40</strain>
    </source>
</reference>
<organism evidence="13 14">
    <name type="scientific">Ceratodon purpureus</name>
    <name type="common">Fire moss</name>
    <name type="synonym">Dicranum purpureum</name>
    <dbReference type="NCBI Taxonomy" id="3225"/>
    <lineage>
        <taxon>Eukaryota</taxon>
        <taxon>Viridiplantae</taxon>
        <taxon>Streptophyta</taxon>
        <taxon>Embryophyta</taxon>
        <taxon>Bryophyta</taxon>
        <taxon>Bryophytina</taxon>
        <taxon>Bryopsida</taxon>
        <taxon>Dicranidae</taxon>
        <taxon>Pseudoditrichales</taxon>
        <taxon>Ditrichaceae</taxon>
        <taxon>Ceratodon</taxon>
    </lineage>
</organism>
<keyword evidence="6" id="KW-0809">Transit peptide</keyword>
<feature type="transmembrane region" description="Helical" evidence="11">
    <location>
        <begin position="327"/>
        <end position="350"/>
    </location>
</feature>
<feature type="transmembrane region" description="Helical" evidence="11">
    <location>
        <begin position="278"/>
        <end position="295"/>
    </location>
</feature>
<evidence type="ECO:0000256" key="7">
    <source>
        <dbReference type="ARBA" id="ARBA00022989"/>
    </source>
</evidence>
<dbReference type="Proteomes" id="UP000822688">
    <property type="component" value="Chromosome 3"/>
</dbReference>
<evidence type="ECO:0000313" key="13">
    <source>
        <dbReference type="EMBL" id="KAG0582902.1"/>
    </source>
</evidence>
<feature type="transmembrane region" description="Helical" evidence="11">
    <location>
        <begin position="302"/>
        <end position="321"/>
    </location>
</feature>
<dbReference type="Pfam" id="PF07690">
    <property type="entry name" value="MFS_1"/>
    <property type="match status" value="1"/>
</dbReference>
<dbReference type="FunFam" id="1.20.1250.20:FF:000058">
    <property type="entry name" value="ascorbate transporter, chloroplastic isoform X1"/>
    <property type="match status" value="1"/>
</dbReference>
<dbReference type="PANTHER" id="PTHR11662:SF446">
    <property type="entry name" value="SODIUM-DEPENDENT PHOSPHATE TRANSPORT PROTEIN 1, CHLOROPLASTIC"/>
    <property type="match status" value="1"/>
</dbReference>
<feature type="transmembrane region" description="Helical" evidence="11">
    <location>
        <begin position="454"/>
        <end position="475"/>
    </location>
</feature>
<evidence type="ECO:0000256" key="4">
    <source>
        <dbReference type="ARBA" id="ARBA00022640"/>
    </source>
</evidence>
<evidence type="ECO:0000259" key="12">
    <source>
        <dbReference type="PROSITE" id="PS50850"/>
    </source>
</evidence>
<evidence type="ECO:0000256" key="1">
    <source>
        <dbReference type="ARBA" id="ARBA00004141"/>
    </source>
</evidence>
<evidence type="ECO:0000256" key="9">
    <source>
        <dbReference type="ARBA" id="ARBA00024362"/>
    </source>
</evidence>
<evidence type="ECO:0000256" key="11">
    <source>
        <dbReference type="SAM" id="Phobius"/>
    </source>
</evidence>
<feature type="transmembrane region" description="Helical" evidence="11">
    <location>
        <begin position="234"/>
        <end position="258"/>
    </location>
</feature>
<evidence type="ECO:0000256" key="3">
    <source>
        <dbReference type="ARBA" id="ARBA00022528"/>
    </source>
</evidence>
<dbReference type="GO" id="GO:0005315">
    <property type="term" value="F:phosphate transmembrane transporter activity"/>
    <property type="evidence" value="ECO:0007669"/>
    <property type="project" value="UniProtKB-ARBA"/>
</dbReference>
<dbReference type="PANTHER" id="PTHR11662">
    <property type="entry name" value="SOLUTE CARRIER FAMILY 17"/>
    <property type="match status" value="1"/>
</dbReference>
<feature type="transmembrane region" description="Helical" evidence="11">
    <location>
        <begin position="584"/>
        <end position="605"/>
    </location>
</feature>
<dbReference type="InterPro" id="IPR020846">
    <property type="entry name" value="MFS_dom"/>
</dbReference>
<evidence type="ECO:0000256" key="10">
    <source>
        <dbReference type="SAM" id="MobiDB-lite"/>
    </source>
</evidence>
<dbReference type="GO" id="GO:0009507">
    <property type="term" value="C:chloroplast"/>
    <property type="evidence" value="ECO:0007669"/>
    <property type="project" value="UniProtKB-SubCell"/>
</dbReference>
<dbReference type="InterPro" id="IPR044777">
    <property type="entry name" value="SLC17A9-like"/>
</dbReference>
<feature type="transmembrane region" description="Helical" evidence="11">
    <location>
        <begin position="388"/>
        <end position="407"/>
    </location>
</feature>
<evidence type="ECO:0000256" key="8">
    <source>
        <dbReference type="ARBA" id="ARBA00023136"/>
    </source>
</evidence>
<comment type="subcellular location">
    <subcellularLocation>
        <location evidence="1">Membrane</location>
        <topology evidence="1">Multi-pass membrane protein</topology>
    </subcellularLocation>
    <subcellularLocation>
        <location evidence="2">Plastid</location>
        <location evidence="2">Chloroplast</location>
    </subcellularLocation>
</comment>
<feature type="transmembrane region" description="Helical" evidence="11">
    <location>
        <begin position="617"/>
        <end position="635"/>
    </location>
</feature>
<feature type="region of interest" description="Disordered" evidence="10">
    <location>
        <begin position="166"/>
        <end position="194"/>
    </location>
</feature>
<name>A0A8T0IHX4_CERPU</name>
<sequence>MASLFQDWIVFFTLLEILPVITVWFPFPFLVTIDVSNLIMYIWSKIDFFNLGYEFCAHTSSFFGLNVRELPNDIAADTGWHNDKPKAAATHPLGLGFTGFRSGMSRASGEGVLKRRYSFQLCSSSTKAPQLQDGNRVYRLYRSEFDAMSIGDRVRSQRETLCRSQNPRADNLDVGEGKPDIQSLNKGEDNGRPKLVGATNGATVHVNASSNEKEHEIAAKPASLTWWDSIPRRYIIVGLCFIAFLLCNMDRVNMSIAILPMSADFKWSPTTVGLVQSSFFWGYLLTQIAGGIWADRIGGKQVLGFGVIWWSLATMATPIAAKIGLPALLFVRACMGVGEGVAMPAMNNLLSRWVPVRERSRSLALVYSGMYLGSVTGLAFSPGLIHKFNWPSVFFSFGSLGAIWFWAWQKNAFSSPAEDPSITEEEKKLIMGDSEPEAPVKNIPWGLLLSKAPVWALIVCHFCHNWGTFILLTWMPTYYNQVLGFNLMESGLFSVLPWLTMAISANLGGWIADSLVSRGVSVTLVRKVMQSIGFLGPAFFLSQLSHIKSPAMAVACMMCSQGFDAFSQSGLYSNHQDIGPRYSGVLLGMSNTAGVLAGVLGTAATGYILQNGSWDDVFKVAVALYLFGTVIWNVFASGEKIFD</sequence>
<proteinExistence type="inferred from homology"/>
<dbReference type="CDD" id="cd17380">
    <property type="entry name" value="MFS_SLC17A9_like"/>
    <property type="match status" value="1"/>
</dbReference>
<dbReference type="Gene3D" id="1.20.1250.20">
    <property type="entry name" value="MFS general substrate transporter like domains"/>
    <property type="match status" value="2"/>
</dbReference>
<feature type="transmembrane region" description="Helical" evidence="11">
    <location>
        <begin position="20"/>
        <end position="43"/>
    </location>
</feature>
<evidence type="ECO:0000256" key="6">
    <source>
        <dbReference type="ARBA" id="ARBA00022946"/>
    </source>
</evidence>
<keyword evidence="8 11" id="KW-0472">Membrane</keyword>
<dbReference type="InterPro" id="IPR050382">
    <property type="entry name" value="MFS_Na/Anion_cotransporter"/>
</dbReference>
<dbReference type="SUPFAM" id="SSF103473">
    <property type="entry name" value="MFS general substrate transporter"/>
    <property type="match status" value="1"/>
</dbReference>
<feature type="domain" description="Major facilitator superfamily (MFS) profile" evidence="12">
    <location>
        <begin position="236"/>
        <end position="640"/>
    </location>
</feature>
<feature type="transmembrane region" description="Helical" evidence="11">
    <location>
        <begin position="362"/>
        <end position="382"/>
    </location>
</feature>
<keyword evidence="14" id="KW-1185">Reference proteome</keyword>
<evidence type="ECO:0000313" key="14">
    <source>
        <dbReference type="Proteomes" id="UP000822688"/>
    </source>
</evidence>
<dbReference type="InterPro" id="IPR036259">
    <property type="entry name" value="MFS_trans_sf"/>
</dbReference>
<dbReference type="InterPro" id="IPR011701">
    <property type="entry name" value="MFS"/>
</dbReference>
<feature type="transmembrane region" description="Helical" evidence="11">
    <location>
        <begin position="495"/>
        <end position="516"/>
    </location>
</feature>
<dbReference type="EMBL" id="CM026423">
    <property type="protein sequence ID" value="KAG0582902.1"/>
    <property type="molecule type" value="Genomic_DNA"/>
</dbReference>
<dbReference type="FunFam" id="1.20.1250.20:FF:000086">
    <property type="entry name" value="ascorbate transporter, chloroplastic isoform X2"/>
    <property type="match status" value="1"/>
</dbReference>
<dbReference type="GO" id="GO:0042170">
    <property type="term" value="C:plastid membrane"/>
    <property type="evidence" value="ECO:0007669"/>
    <property type="project" value="UniProtKB-ARBA"/>
</dbReference>
<keyword evidence="4" id="KW-0934">Plastid</keyword>
<keyword evidence="5 11" id="KW-0812">Transmembrane</keyword>
<dbReference type="AlphaFoldDB" id="A0A8T0IHX4"/>
<keyword evidence="7 11" id="KW-1133">Transmembrane helix</keyword>
<protein>
    <recommendedName>
        <fullName evidence="12">Major facilitator superfamily (MFS) profile domain-containing protein</fullName>
    </recommendedName>
</protein>
<keyword evidence="3" id="KW-0150">Chloroplast</keyword>
<dbReference type="PROSITE" id="PS50850">
    <property type="entry name" value="MFS"/>
    <property type="match status" value="1"/>
</dbReference>